<dbReference type="Pfam" id="PF01774">
    <property type="entry name" value="UreD"/>
    <property type="match status" value="1"/>
</dbReference>
<dbReference type="EMBL" id="JAGIOC010000001">
    <property type="protein sequence ID" value="MBP2410366.1"/>
    <property type="molecule type" value="Genomic_DNA"/>
</dbReference>
<dbReference type="Proteomes" id="UP000698222">
    <property type="component" value="Unassembled WGS sequence"/>
</dbReference>
<keyword evidence="1" id="KW-0143">Chaperone</keyword>
<protein>
    <submittedName>
        <fullName evidence="2">Urease accessory protein</fullName>
    </submittedName>
</protein>
<name>A0ABS4YNJ8_9MICO</name>
<dbReference type="InterPro" id="IPR002669">
    <property type="entry name" value="UreD"/>
</dbReference>
<organism evidence="2 3">
    <name type="scientific">Brachybacterium fresconis</name>
    <dbReference type="NCBI Taxonomy" id="173363"/>
    <lineage>
        <taxon>Bacteria</taxon>
        <taxon>Bacillati</taxon>
        <taxon>Actinomycetota</taxon>
        <taxon>Actinomycetes</taxon>
        <taxon>Micrococcales</taxon>
        <taxon>Dermabacteraceae</taxon>
        <taxon>Brachybacterium</taxon>
    </lineage>
</organism>
<dbReference type="RefSeq" id="WP_209893878.1">
    <property type="nucleotide sequence ID" value="NZ_BAAAJV010000016.1"/>
</dbReference>
<sequence>MTRISIARAGSGPVRVKVTQGLLQARTIHRSATGAHLALVAGGAVLVGGDRTAVGVHVGAGCTLELEDIGGTVAYPSVGSRSRFDVSIRLEDDATLVWRAHPFVVAEGAAVDRSTTIVLGAGSSLCLRETLVLGRSAERGGEIRSRLRAHDAGGLPLHLEDLDLDGDRPRTGVLGPHRVLDSVLLLGGRLPVAPTDAMVLHLGTCGVMARAVADATHRTGVEDVITGWSEELLAGERPPV</sequence>
<evidence type="ECO:0000313" key="3">
    <source>
        <dbReference type="Proteomes" id="UP000698222"/>
    </source>
</evidence>
<reference evidence="2 3" key="1">
    <citation type="submission" date="2021-03" db="EMBL/GenBank/DDBJ databases">
        <title>Sequencing the genomes of 1000 actinobacteria strains.</title>
        <authorList>
            <person name="Klenk H.-P."/>
        </authorList>
    </citation>
    <scope>NUCLEOTIDE SEQUENCE [LARGE SCALE GENOMIC DNA]</scope>
    <source>
        <strain evidence="2 3">DSM 14564</strain>
    </source>
</reference>
<comment type="caution">
    <text evidence="2">The sequence shown here is derived from an EMBL/GenBank/DDBJ whole genome shotgun (WGS) entry which is preliminary data.</text>
</comment>
<evidence type="ECO:0000256" key="1">
    <source>
        <dbReference type="ARBA" id="ARBA00023186"/>
    </source>
</evidence>
<evidence type="ECO:0000313" key="2">
    <source>
        <dbReference type="EMBL" id="MBP2410366.1"/>
    </source>
</evidence>
<keyword evidence="3" id="KW-1185">Reference proteome</keyword>
<accession>A0ABS4YNJ8</accession>
<gene>
    <name evidence="2" type="ORF">JOF44_003269</name>
</gene>
<proteinExistence type="predicted"/>